<accession>A0A9K3KBS5</accession>
<protein>
    <recommendedName>
        <fullName evidence="2">tRNA-guanosine(34) queuine transglycosylase</fullName>
        <ecNumber evidence="2">2.4.2.64</ecNumber>
    </recommendedName>
</protein>
<dbReference type="EMBL" id="JAGRRH010000027">
    <property type="protein sequence ID" value="KAG7340246.1"/>
    <property type="molecule type" value="Genomic_DNA"/>
</dbReference>
<dbReference type="NCBIfam" id="TIGR00430">
    <property type="entry name" value="Q_tRNA_tgt"/>
    <property type="match status" value="1"/>
</dbReference>
<dbReference type="InterPro" id="IPR002616">
    <property type="entry name" value="tRNA_ribo_trans-like"/>
</dbReference>
<name>A0A9K3KBS5_9STRA</name>
<dbReference type="Proteomes" id="UP000693970">
    <property type="component" value="Unassembled WGS sequence"/>
</dbReference>
<dbReference type="EC" id="2.4.2.64" evidence="2"/>
<keyword evidence="6" id="KW-1185">Reference proteome</keyword>
<dbReference type="NCBIfam" id="TIGR00449">
    <property type="entry name" value="tgt_general"/>
    <property type="match status" value="1"/>
</dbReference>
<dbReference type="InterPro" id="IPR004803">
    <property type="entry name" value="TGT"/>
</dbReference>
<dbReference type="PANTHER" id="PTHR43530:SF1">
    <property type="entry name" value="QUEUINE TRNA-RIBOSYLTRANSFERASE CATALYTIC SUBUNIT 1"/>
    <property type="match status" value="1"/>
</dbReference>
<feature type="domain" description="tRNA-guanine(15) transglycosylase-like" evidence="4">
    <location>
        <begin position="121"/>
        <end position="534"/>
    </location>
</feature>
<keyword evidence="1" id="KW-0479">Metal-binding</keyword>
<comment type="caution">
    <text evidence="5">The sequence shown here is derived from an EMBL/GenBank/DDBJ whole genome shotgun (WGS) entry which is preliminary data.</text>
</comment>
<dbReference type="OrthoDB" id="10249838at2759"/>
<feature type="compositionally biased region" description="Polar residues" evidence="3">
    <location>
        <begin position="13"/>
        <end position="23"/>
    </location>
</feature>
<reference evidence="5" key="2">
    <citation type="submission" date="2021-04" db="EMBL/GenBank/DDBJ databases">
        <authorList>
            <person name="Podell S."/>
        </authorList>
    </citation>
    <scope>NUCLEOTIDE SEQUENCE</scope>
    <source>
        <strain evidence="5">Hildebrandi</strain>
    </source>
</reference>
<evidence type="ECO:0000256" key="1">
    <source>
        <dbReference type="ARBA" id="ARBA00022723"/>
    </source>
</evidence>
<dbReference type="AlphaFoldDB" id="A0A9K3KBS5"/>
<organism evidence="5 6">
    <name type="scientific">Nitzschia inconspicua</name>
    <dbReference type="NCBI Taxonomy" id="303405"/>
    <lineage>
        <taxon>Eukaryota</taxon>
        <taxon>Sar</taxon>
        <taxon>Stramenopiles</taxon>
        <taxon>Ochrophyta</taxon>
        <taxon>Bacillariophyta</taxon>
        <taxon>Bacillariophyceae</taxon>
        <taxon>Bacillariophycidae</taxon>
        <taxon>Bacillariales</taxon>
        <taxon>Bacillariaceae</taxon>
        <taxon>Nitzschia</taxon>
    </lineage>
</organism>
<dbReference type="PANTHER" id="PTHR43530">
    <property type="entry name" value="QUEUINE TRNA-RIBOSYLTRANSFERASE CATALYTIC SUBUNIT 1"/>
    <property type="match status" value="1"/>
</dbReference>
<evidence type="ECO:0000256" key="3">
    <source>
        <dbReference type="SAM" id="MobiDB-lite"/>
    </source>
</evidence>
<evidence type="ECO:0000313" key="6">
    <source>
        <dbReference type="Proteomes" id="UP000693970"/>
    </source>
</evidence>
<dbReference type="GO" id="GO:0008479">
    <property type="term" value="F:tRNA-guanosine(34) queuine transglycosylase activity"/>
    <property type="evidence" value="ECO:0007669"/>
    <property type="project" value="UniProtKB-EC"/>
</dbReference>
<gene>
    <name evidence="5" type="ORF">IV203_023789</name>
</gene>
<dbReference type="GO" id="GO:0006400">
    <property type="term" value="P:tRNA modification"/>
    <property type="evidence" value="ECO:0007669"/>
    <property type="project" value="InterPro"/>
</dbReference>
<dbReference type="GO" id="GO:0046872">
    <property type="term" value="F:metal ion binding"/>
    <property type="evidence" value="ECO:0007669"/>
    <property type="project" value="UniProtKB-KW"/>
</dbReference>
<feature type="region of interest" description="Disordered" evidence="3">
    <location>
        <begin position="1"/>
        <end position="40"/>
    </location>
</feature>
<evidence type="ECO:0000313" key="5">
    <source>
        <dbReference type="EMBL" id="KAG7340246.1"/>
    </source>
</evidence>
<evidence type="ECO:0000259" key="4">
    <source>
        <dbReference type="Pfam" id="PF01702"/>
    </source>
</evidence>
<proteinExistence type="predicted"/>
<dbReference type="GO" id="GO:0005829">
    <property type="term" value="C:cytosol"/>
    <property type="evidence" value="ECO:0007669"/>
    <property type="project" value="TreeGrafter"/>
</dbReference>
<sequence>MKRKATDDAAVVATSNTITTATRMSDVPSDGVPSQQQLDGGVSYNNNYDPEPIRPEWLELPPELRSVDFTVDGAAAWDKYEPYNPQRSLPIVPIDTPPTFSSSSSSSSSALCFHINGIDGRARAATIHFPNNGPPVTTPRFMPVGTKGTLKGVLPDEIAAMECPIILANTYHLAIQPGTELIDQVFGGLHNFMGGIRRDTDNNDNNNNNKRLYNLLTDSGGFQMVSLAALSNVTEKGVVFQSPYSKEHMLLRPEDSIRCQNEIGADIIMQLDDVISSVATNEDRFRIATFRTLRWYDRCVQAHQYPHRQNLFPIVQGHLDTSRGGLRELCLAGFKHRDQQQQRQQQQEKQQHRIPGFAIGGLAGGESKDEFWKVVDHACRHLPDDRPRYLMGVGYPLDLVVCTALGVDMYDCVYPTRTARFGVALVDEGQIKLKQHQFAAKNPSSADMTINNNNSNNNINSNTPIDKDCPCEACRRGVSKERLHSLLKANNPVGVQLVTQHNVTYMMQLVTRMRKSILERSFQQFVQQFLRRHFSDDQESVPQWVRDALQAAGLSWKWTS</sequence>
<evidence type="ECO:0000256" key="2">
    <source>
        <dbReference type="ARBA" id="ARBA00024223"/>
    </source>
</evidence>
<reference evidence="5" key="1">
    <citation type="journal article" date="2021" name="Sci. Rep.">
        <title>Diploid genomic architecture of Nitzschia inconspicua, an elite biomass production diatom.</title>
        <authorList>
            <person name="Oliver A."/>
            <person name="Podell S."/>
            <person name="Pinowska A."/>
            <person name="Traller J.C."/>
            <person name="Smith S.R."/>
            <person name="McClure R."/>
            <person name="Beliaev A."/>
            <person name="Bohutskyi P."/>
            <person name="Hill E.A."/>
            <person name="Rabines A."/>
            <person name="Zheng H."/>
            <person name="Allen L.Z."/>
            <person name="Kuo A."/>
            <person name="Grigoriev I.V."/>
            <person name="Allen A.E."/>
            <person name="Hazlebeck D."/>
            <person name="Allen E.E."/>
        </authorList>
    </citation>
    <scope>NUCLEOTIDE SEQUENCE</scope>
    <source>
        <strain evidence="5">Hildebrandi</strain>
    </source>
</reference>
<dbReference type="Pfam" id="PF01702">
    <property type="entry name" value="TGT"/>
    <property type="match status" value="1"/>
</dbReference>